<evidence type="ECO:0000256" key="4">
    <source>
        <dbReference type="SAM" id="MobiDB-lite"/>
    </source>
</evidence>
<gene>
    <name evidence="6" type="primary">MALRD1</name>
</gene>
<dbReference type="Pfam" id="PF00057">
    <property type="entry name" value="Ldl_recept_a"/>
    <property type="match status" value="4"/>
</dbReference>
<dbReference type="InterPro" id="IPR036055">
    <property type="entry name" value="LDL_receptor-like_sf"/>
</dbReference>
<dbReference type="InterPro" id="IPR013320">
    <property type="entry name" value="ConA-like_dom_sf"/>
</dbReference>
<dbReference type="PROSITE" id="PS50060">
    <property type="entry name" value="MAM_2"/>
    <property type="match status" value="6"/>
</dbReference>
<dbReference type="Proteomes" id="UP000694392">
    <property type="component" value="Unplaced"/>
</dbReference>
<reference evidence="6" key="2">
    <citation type="submission" date="2025-09" db="UniProtKB">
        <authorList>
            <consortium name="Ensembl"/>
        </authorList>
    </citation>
    <scope>IDENTIFICATION</scope>
</reference>
<dbReference type="SUPFAM" id="SSF57424">
    <property type="entry name" value="LDL receptor-like module"/>
    <property type="match status" value="5"/>
</dbReference>
<dbReference type="Pfam" id="PF00629">
    <property type="entry name" value="MAM"/>
    <property type="match status" value="5"/>
</dbReference>
<dbReference type="Gene3D" id="2.60.120.200">
    <property type="match status" value="6"/>
</dbReference>
<comment type="caution">
    <text evidence="3">Lacks conserved residue(s) required for the propagation of feature annotation.</text>
</comment>
<dbReference type="InterPro" id="IPR002172">
    <property type="entry name" value="LDrepeatLR_classA_rpt"/>
</dbReference>
<feature type="disulfide bond" evidence="3">
    <location>
        <begin position="794"/>
        <end position="812"/>
    </location>
</feature>
<dbReference type="PANTHER" id="PTHR23282:SF140">
    <property type="entry name" value="MAM AND LDL-RECEPTOR CLASS A DOMAIN-CONTAINING PROTEIN 1"/>
    <property type="match status" value="1"/>
</dbReference>
<dbReference type="PROSITE" id="PS50068">
    <property type="entry name" value="LDLRA_2"/>
    <property type="match status" value="5"/>
</dbReference>
<feature type="domain" description="MAM" evidence="5">
    <location>
        <begin position="1249"/>
        <end position="1297"/>
    </location>
</feature>
<feature type="disulfide bond" evidence="3">
    <location>
        <begin position="378"/>
        <end position="393"/>
    </location>
</feature>
<dbReference type="GO" id="GO:0005794">
    <property type="term" value="C:Golgi apparatus"/>
    <property type="evidence" value="ECO:0007669"/>
    <property type="project" value="Ensembl"/>
</dbReference>
<feature type="region of interest" description="Disordered" evidence="4">
    <location>
        <begin position="1"/>
        <end position="24"/>
    </location>
</feature>
<keyword evidence="1" id="KW-0677">Repeat</keyword>
<evidence type="ECO:0000256" key="2">
    <source>
        <dbReference type="ARBA" id="ARBA00023157"/>
    </source>
</evidence>
<keyword evidence="2 3" id="KW-1015">Disulfide bond</keyword>
<evidence type="ECO:0000313" key="7">
    <source>
        <dbReference type="Proteomes" id="UP000694392"/>
    </source>
</evidence>
<dbReference type="GeneTree" id="ENSGT00940000158809"/>
<dbReference type="InterPro" id="IPR000998">
    <property type="entry name" value="MAM_dom"/>
</dbReference>
<dbReference type="PROSITE" id="PS01209">
    <property type="entry name" value="LDLRA_1"/>
    <property type="match status" value="4"/>
</dbReference>
<dbReference type="PRINTS" id="PR00261">
    <property type="entry name" value="LDLRECEPTOR"/>
</dbReference>
<accession>A0A8D0GES0</accession>
<feature type="disulfide bond" evidence="3">
    <location>
        <begin position="787"/>
        <end position="799"/>
    </location>
</feature>
<keyword evidence="7" id="KW-1185">Reference proteome</keyword>
<evidence type="ECO:0000256" key="1">
    <source>
        <dbReference type="ARBA" id="ARBA00022737"/>
    </source>
</evidence>
<feature type="domain" description="MAM" evidence="5">
    <location>
        <begin position="828"/>
        <end position="988"/>
    </location>
</feature>
<name>A0A8D0GES0_SPHPU</name>
<feature type="disulfide bond" evidence="3">
    <location>
        <begin position="1214"/>
        <end position="1232"/>
    </location>
</feature>
<dbReference type="GO" id="GO:0016020">
    <property type="term" value="C:membrane"/>
    <property type="evidence" value="ECO:0007669"/>
    <property type="project" value="InterPro"/>
</dbReference>
<dbReference type="CDD" id="cd06263">
    <property type="entry name" value="MAM"/>
    <property type="match status" value="5"/>
</dbReference>
<feature type="domain" description="MAM" evidence="5">
    <location>
        <begin position="1042"/>
        <end position="1198"/>
    </location>
</feature>
<dbReference type="SMART" id="SM00137">
    <property type="entry name" value="MAM"/>
    <property type="match status" value="5"/>
</dbReference>
<dbReference type="PANTHER" id="PTHR23282">
    <property type="entry name" value="APICAL ENDOSOMAL GLYCOPROTEIN PRECURSOR"/>
    <property type="match status" value="1"/>
</dbReference>
<feature type="disulfide bond" evidence="3">
    <location>
        <begin position="1006"/>
        <end position="1018"/>
    </location>
</feature>
<feature type="disulfide bond" evidence="3">
    <location>
        <begin position="589"/>
        <end position="604"/>
    </location>
</feature>
<dbReference type="InterPro" id="IPR051560">
    <property type="entry name" value="MAM_domain-containing"/>
</dbReference>
<proteinExistence type="predicted"/>
<feature type="disulfide bond" evidence="3">
    <location>
        <begin position="1025"/>
        <end position="1040"/>
    </location>
</feature>
<evidence type="ECO:0000256" key="3">
    <source>
        <dbReference type="PROSITE-ProRule" id="PRU00124"/>
    </source>
</evidence>
<feature type="domain" description="MAM" evidence="5">
    <location>
        <begin position="607"/>
        <end position="779"/>
    </location>
</feature>
<reference evidence="6" key="1">
    <citation type="submission" date="2025-08" db="UniProtKB">
        <authorList>
            <consortium name="Ensembl"/>
        </authorList>
    </citation>
    <scope>IDENTIFICATION</scope>
</reference>
<feature type="domain" description="MAM" evidence="5">
    <location>
        <begin position="186"/>
        <end position="350"/>
    </location>
</feature>
<dbReference type="Ensembl" id="ENSSPUT00000004480.1">
    <property type="protein sequence ID" value="ENSSPUP00000004216.1"/>
    <property type="gene ID" value="ENSSPUG00000003228.1"/>
</dbReference>
<dbReference type="FunFam" id="2.60.120.200:FF:000182">
    <property type="entry name" value="MAM and LDL-receptor class A domain-containing protein 1"/>
    <property type="match status" value="1"/>
</dbReference>
<dbReference type="InterPro" id="IPR023415">
    <property type="entry name" value="LDLR_class-A_CS"/>
</dbReference>
<sequence length="1344" mass="150173">EDPGGLSPPYTSRPPHYHTHTHTTSHLLVSREGQESSNSAASRVLSALCCSLVLILHGHKQNLALLEVCCVLIFAGQFQSERGAQDHLFWYQLSPQSQLSVFMRIVPDGDLQRLGDITEFSEMQWTKADILIQRSIQELLFSLALQIILRATALAANSTVAVDDISITRECGITYKSPSGTYKKTAECDFETDTCGWFETAHADAFDWIRSSQSVLPPDFQKQAPPQDHTYNKSEGYFMFILKNSSSISQVAQLRSPRFSQSGSDCTMSFWYYNYGHSVGAAEMQLFTDGLKEPTVLWRVYYNQGNQWIKAFIQLGRLSQPFQLSLNKVSLGFYDGVSAIDDITFENCALPPPAESCEGPDSFWCRDTKACIDHLYLCDLVDNCGDGSDEDNCTPELQCNFENGLCKWQQDTDDDFDWTRNQGPTSTLNTGPMKDHTLGSIKGHYLFIESSEPQVFQNRAVLISPVFNATFAHGNNSCLFRFHYHMFGKHIYALMVFQRILSNTRGHLLWYKFGNQGNRWIRQTLYITSSEPFQLSLNKVSLGFYDGVSAIDDITFENCALPPPAESCEGPDSFWCRDTKACIDHLYLCDLVDNCGDGSDEDNCTMRVCNFEDGNLCEWYQSAAVMAAAASGQAPNTFRWGLGKGTSIHPGEENHRPSTDHTMATKEGWYLYADSSNGEFGHMADMTTPMISLTGPKCKLVFWNHMNGATVGSLQVFIKAGNVTSELWAQSGSHGAQWNRAEVFLGIRSNFKVVFRARRGVSYVGDVAVDDISFEDCSPLLIPEKHCTFEEFTCANKYCIPKDNLCDFVNDCADDSDENPNICSTSTGRCDFEFDLCDWEQNQNDDFNWNLRTGRTPNTGTGPIADHTLQGPSGHYIFIKSSFPQLPGQKARVSSPIISRRSKDCKIIFYYHMCGVSIGSLTVYQMSASNQEKVIFNLTGDQGNFWKREMLPLDGNEDFQVTFEGRVGKGLKGDIALDDIVFNKECLPSPKFLPQESTALPPTGSCLVGYLECQNGKCYRPEQSCNFIDDCGDNTDENECGISCTFEEGICGWQNSLADSFDWILGVSSPQRFRPPTDHTLGNSTGHFLYLEATPIGRRGEKAHLKSSKWKESSTACVLSFWYYICSKATRYIQVLIKTDNGLSKVWSAPGNYSGQWREAKLHLGKLRNFEVIFEGIRANDLGGGAAIDDIEYRNCSTMGEDPGACPALTDFVCWNKKCIESHLVCDYKADCEDLSDEADCSQYVSIPGSCNFETLDQDWTIPCGFIQISSDNFNWNIGNRFVTGQRGPDADHTPGNIPFLTSVTISQPQFPICKMGICVCLSLCVPLIFVHLKVKTDIMPTPL</sequence>
<dbReference type="CDD" id="cd00112">
    <property type="entry name" value="LDLa"/>
    <property type="match status" value="5"/>
</dbReference>
<dbReference type="SMART" id="SM00192">
    <property type="entry name" value="LDLa"/>
    <property type="match status" value="5"/>
</dbReference>
<evidence type="ECO:0000313" key="6">
    <source>
        <dbReference type="Ensembl" id="ENSSPUP00000004216.1"/>
    </source>
</evidence>
<feature type="domain" description="MAM" evidence="5">
    <location>
        <begin position="397"/>
        <end position="561"/>
    </location>
</feature>
<feature type="disulfide bond" evidence="3">
    <location>
        <begin position="1226"/>
        <end position="1241"/>
    </location>
</feature>
<evidence type="ECO:0000259" key="5">
    <source>
        <dbReference type="PROSITE" id="PS50060"/>
    </source>
</evidence>
<organism evidence="6 7">
    <name type="scientific">Sphenodon punctatus</name>
    <name type="common">Tuatara</name>
    <name type="synonym">Hatteria punctata</name>
    <dbReference type="NCBI Taxonomy" id="8508"/>
    <lineage>
        <taxon>Eukaryota</taxon>
        <taxon>Metazoa</taxon>
        <taxon>Chordata</taxon>
        <taxon>Craniata</taxon>
        <taxon>Vertebrata</taxon>
        <taxon>Euteleostomi</taxon>
        <taxon>Lepidosauria</taxon>
        <taxon>Sphenodontia</taxon>
        <taxon>Sphenodontidae</taxon>
        <taxon>Sphenodon</taxon>
    </lineage>
</organism>
<feature type="disulfide bond" evidence="3">
    <location>
        <begin position="1013"/>
        <end position="1031"/>
    </location>
</feature>
<dbReference type="Gene3D" id="4.10.400.10">
    <property type="entry name" value="Low-density Lipoprotein Receptor"/>
    <property type="match status" value="5"/>
</dbReference>
<protein>
    <submittedName>
        <fullName evidence="6">MAM and LDL receptor class A domain containing 1</fullName>
    </submittedName>
</protein>
<dbReference type="SUPFAM" id="SSF49899">
    <property type="entry name" value="Concanavalin A-like lectins/glucanases"/>
    <property type="match status" value="5"/>
</dbReference>